<dbReference type="InterPro" id="IPR006027">
    <property type="entry name" value="NusB_RsmB_TIM44"/>
</dbReference>
<proteinExistence type="inferred from homology"/>
<evidence type="ECO:0000256" key="1">
    <source>
        <dbReference type="ARBA" id="ARBA00005952"/>
    </source>
</evidence>
<feature type="non-terminal residue" evidence="7">
    <location>
        <position position="1"/>
    </location>
</feature>
<evidence type="ECO:0000259" key="6">
    <source>
        <dbReference type="Pfam" id="PF01029"/>
    </source>
</evidence>
<keyword evidence="3" id="KW-0694">RNA-binding</keyword>
<evidence type="ECO:0000256" key="2">
    <source>
        <dbReference type="ARBA" id="ARBA00022814"/>
    </source>
</evidence>
<dbReference type="NCBIfam" id="TIGR01951">
    <property type="entry name" value="nusB"/>
    <property type="match status" value="1"/>
</dbReference>
<dbReference type="PANTHER" id="PTHR11078">
    <property type="entry name" value="N UTILIZATION SUBSTANCE PROTEIN B-RELATED"/>
    <property type="match status" value="1"/>
</dbReference>
<name>A0A381YL55_9ZZZZ</name>
<dbReference type="GO" id="GO:0031564">
    <property type="term" value="P:transcription antitermination"/>
    <property type="evidence" value="ECO:0007669"/>
    <property type="project" value="UniProtKB-KW"/>
</dbReference>
<protein>
    <recommendedName>
        <fullName evidence="6">NusB/RsmB/TIM44 domain-containing protein</fullName>
    </recommendedName>
</protein>
<accession>A0A381YL55</accession>
<dbReference type="EMBL" id="UINC01018413">
    <property type="protein sequence ID" value="SVA77322.1"/>
    <property type="molecule type" value="Genomic_DNA"/>
</dbReference>
<dbReference type="GO" id="GO:0005829">
    <property type="term" value="C:cytosol"/>
    <property type="evidence" value="ECO:0007669"/>
    <property type="project" value="TreeGrafter"/>
</dbReference>
<dbReference type="Gene3D" id="1.10.940.10">
    <property type="entry name" value="NusB-like"/>
    <property type="match status" value="1"/>
</dbReference>
<evidence type="ECO:0000256" key="5">
    <source>
        <dbReference type="ARBA" id="ARBA00023163"/>
    </source>
</evidence>
<dbReference type="InterPro" id="IPR035926">
    <property type="entry name" value="NusB-like_sf"/>
</dbReference>
<dbReference type="SUPFAM" id="SSF48013">
    <property type="entry name" value="NusB-like"/>
    <property type="match status" value="1"/>
</dbReference>
<reference evidence="7" key="1">
    <citation type="submission" date="2018-05" db="EMBL/GenBank/DDBJ databases">
        <authorList>
            <person name="Lanie J.A."/>
            <person name="Ng W.-L."/>
            <person name="Kazmierczak K.M."/>
            <person name="Andrzejewski T.M."/>
            <person name="Davidsen T.M."/>
            <person name="Wayne K.J."/>
            <person name="Tettelin H."/>
            <person name="Glass J.I."/>
            <person name="Rusch D."/>
            <person name="Podicherti R."/>
            <person name="Tsui H.-C.T."/>
            <person name="Winkler M.E."/>
        </authorList>
    </citation>
    <scope>NUCLEOTIDE SEQUENCE</scope>
</reference>
<dbReference type="GO" id="GO:0003723">
    <property type="term" value="F:RNA binding"/>
    <property type="evidence" value="ECO:0007669"/>
    <property type="project" value="UniProtKB-KW"/>
</dbReference>
<dbReference type="Pfam" id="PF01029">
    <property type="entry name" value="NusB"/>
    <property type="match status" value="1"/>
</dbReference>
<evidence type="ECO:0000256" key="4">
    <source>
        <dbReference type="ARBA" id="ARBA00023015"/>
    </source>
</evidence>
<dbReference type="HAMAP" id="MF_00073">
    <property type="entry name" value="NusB"/>
    <property type="match status" value="1"/>
</dbReference>
<dbReference type="GO" id="GO:0006353">
    <property type="term" value="P:DNA-templated transcription termination"/>
    <property type="evidence" value="ECO:0007669"/>
    <property type="project" value="InterPro"/>
</dbReference>
<dbReference type="PANTHER" id="PTHR11078:SF3">
    <property type="entry name" value="ANTITERMINATION NUSB DOMAIN-CONTAINING PROTEIN"/>
    <property type="match status" value="1"/>
</dbReference>
<sequence length="147" mass="16875">VQAERSMRGRQRARELLVQALYQWQLTDQQSDELLVQFSARTEFLRIDQIYFRELFSAVLCDFKDLDALISEHADWDHDQLDAVSRAVLLLSLSELKNRFEVPTKVVINEAVELAKRYGPTDSFRFINAVLDSAAKKVGRGSELGQT</sequence>
<gene>
    <name evidence="7" type="ORF">METZ01_LOCUS130176</name>
</gene>
<organism evidence="7">
    <name type="scientific">marine metagenome</name>
    <dbReference type="NCBI Taxonomy" id="408172"/>
    <lineage>
        <taxon>unclassified sequences</taxon>
        <taxon>metagenomes</taxon>
        <taxon>ecological metagenomes</taxon>
    </lineage>
</organism>
<feature type="domain" description="NusB/RsmB/TIM44" evidence="6">
    <location>
        <begin position="12"/>
        <end position="136"/>
    </location>
</feature>
<evidence type="ECO:0000256" key="3">
    <source>
        <dbReference type="ARBA" id="ARBA00022884"/>
    </source>
</evidence>
<keyword evidence="5" id="KW-0804">Transcription</keyword>
<dbReference type="AlphaFoldDB" id="A0A381YL55"/>
<dbReference type="InterPro" id="IPR011605">
    <property type="entry name" value="NusB_fam"/>
</dbReference>
<keyword evidence="4" id="KW-0805">Transcription regulation</keyword>
<comment type="similarity">
    <text evidence="1">Belongs to the NusB family.</text>
</comment>
<keyword evidence="2" id="KW-0889">Transcription antitermination</keyword>
<evidence type="ECO:0000313" key="7">
    <source>
        <dbReference type="EMBL" id="SVA77322.1"/>
    </source>
</evidence>